<feature type="domain" description="Glycerol-3-phosphate dehydrogenase NAD-dependent C-terminal" evidence="11">
    <location>
        <begin position="188"/>
        <end position="336"/>
    </location>
</feature>
<dbReference type="InterPro" id="IPR006109">
    <property type="entry name" value="G3P_DH_NAD-dep_C"/>
</dbReference>
<evidence type="ECO:0000256" key="4">
    <source>
        <dbReference type="ARBA" id="ARBA00023098"/>
    </source>
</evidence>
<keyword evidence="7" id="KW-0520">NAD</keyword>
<feature type="signal peptide" evidence="9">
    <location>
        <begin position="1"/>
        <end position="23"/>
    </location>
</feature>
<dbReference type="Pfam" id="PF01210">
    <property type="entry name" value="NAD_Gly3P_dh_N"/>
    <property type="match status" value="1"/>
</dbReference>
<dbReference type="InterPro" id="IPR011128">
    <property type="entry name" value="G3P_DH_NAD-dep_N"/>
</dbReference>
<evidence type="ECO:0000313" key="12">
    <source>
        <dbReference type="EMBL" id="MEI9412210.1"/>
    </source>
</evidence>
<dbReference type="EC" id="1.1.1.94" evidence="8"/>
<comment type="similarity">
    <text evidence="1 7">Belongs to the NAD-dependent glycerol-3-phosphate dehydrogenase family.</text>
</comment>
<keyword evidence="4" id="KW-0443">Lipid metabolism</keyword>
<dbReference type="EMBL" id="JAPYKS010000024">
    <property type="protein sequence ID" value="MEI9412210.1"/>
    <property type="molecule type" value="Genomic_DNA"/>
</dbReference>
<evidence type="ECO:0000313" key="13">
    <source>
        <dbReference type="Proteomes" id="UP001387293"/>
    </source>
</evidence>
<evidence type="ECO:0000256" key="2">
    <source>
        <dbReference type="ARBA" id="ARBA00022516"/>
    </source>
</evidence>
<dbReference type="Gene3D" id="1.10.1040.10">
    <property type="entry name" value="N-(1-d-carboxylethyl)-l-norvaline Dehydrogenase, domain 2"/>
    <property type="match status" value="1"/>
</dbReference>
<dbReference type="InterPro" id="IPR006168">
    <property type="entry name" value="G3P_DH_NAD-dep"/>
</dbReference>
<evidence type="ECO:0000256" key="6">
    <source>
        <dbReference type="ARBA" id="ARBA00023264"/>
    </source>
</evidence>
<proteinExistence type="inferred from homology"/>
<dbReference type="RefSeq" id="WP_337108630.1">
    <property type="nucleotide sequence ID" value="NZ_JAPYKS010000024.1"/>
</dbReference>
<sequence length="351" mass="36680">MARIVILGAGVMGSAMTLPAAHAGNRITLVGTHLDEEIIGSVAGTGHHPRLNITLPGAVTACSWTDFGAAMKEGPDLLVLGVSSAGVPWAIDRIAESIESPVPILMITKGLAASDAGIEILPHLLAREIERRTALTIPVMAVGGPCIAGELAAQRDTSVIVAGHDPDQIAAASHILRAPFYHMRPSSDLVGVEICAAFKNFYTLAVGAPIGLLERDHKAPNGALMHNLASSLFSQSLAEMAILVEALGGRIETVQGLAGSGDLYVTCQAGRNGRMGRLLGRGLPYSVAKREHMSSDTVEGAQLALDLGQTLEKMMAQGLLPGDHLPLTAAIIDAICHDAPLGLSFDRYHRC</sequence>
<dbReference type="Pfam" id="PF07479">
    <property type="entry name" value="NAD_Gly3P_dh_C"/>
    <property type="match status" value="1"/>
</dbReference>
<evidence type="ECO:0000256" key="3">
    <source>
        <dbReference type="ARBA" id="ARBA00023002"/>
    </source>
</evidence>
<evidence type="ECO:0000256" key="1">
    <source>
        <dbReference type="ARBA" id="ARBA00011009"/>
    </source>
</evidence>
<organism evidence="12 13">
    <name type="scientific">Mesorhizobium salmacidum</name>
    <dbReference type="NCBI Taxonomy" id="3015171"/>
    <lineage>
        <taxon>Bacteria</taxon>
        <taxon>Pseudomonadati</taxon>
        <taxon>Pseudomonadota</taxon>
        <taxon>Alphaproteobacteria</taxon>
        <taxon>Hyphomicrobiales</taxon>
        <taxon>Phyllobacteriaceae</taxon>
        <taxon>Mesorhizobium</taxon>
    </lineage>
</organism>
<name>A0ABU8L4H2_9HYPH</name>
<keyword evidence="2" id="KW-0444">Lipid biosynthesis</keyword>
<protein>
    <recommendedName>
        <fullName evidence="8">Glycerol-3-phosphate dehydrogenase</fullName>
        <ecNumber evidence="8">1.1.1.94</ecNumber>
    </recommendedName>
</protein>
<feature type="chain" id="PRO_5047142214" description="Glycerol-3-phosphate dehydrogenase" evidence="9">
    <location>
        <begin position="24"/>
        <end position="351"/>
    </location>
</feature>
<reference evidence="12 13" key="1">
    <citation type="submission" date="2022-12" db="EMBL/GenBank/DDBJ databases">
        <authorList>
            <person name="Muema E."/>
        </authorList>
    </citation>
    <scope>NUCLEOTIDE SEQUENCE [LARGE SCALE GENOMIC DNA]</scope>
    <source>
        <strain evidence="13">1326</strain>
    </source>
</reference>
<accession>A0ABU8L4H2</accession>
<dbReference type="InterPro" id="IPR013328">
    <property type="entry name" value="6PGD_dom2"/>
</dbReference>
<evidence type="ECO:0000256" key="8">
    <source>
        <dbReference type="RuleBase" id="RU000439"/>
    </source>
</evidence>
<dbReference type="SUPFAM" id="SSF51735">
    <property type="entry name" value="NAD(P)-binding Rossmann-fold domains"/>
    <property type="match status" value="1"/>
</dbReference>
<dbReference type="PANTHER" id="PTHR11728">
    <property type="entry name" value="GLYCEROL-3-PHOSPHATE DEHYDROGENASE"/>
    <property type="match status" value="1"/>
</dbReference>
<gene>
    <name evidence="12" type="ORF">O7A60_26130</name>
</gene>
<keyword evidence="9" id="KW-0732">Signal</keyword>
<evidence type="ECO:0000259" key="11">
    <source>
        <dbReference type="Pfam" id="PF07479"/>
    </source>
</evidence>
<dbReference type="SUPFAM" id="SSF48179">
    <property type="entry name" value="6-phosphogluconate dehydrogenase C-terminal domain-like"/>
    <property type="match status" value="1"/>
</dbReference>
<dbReference type="InterPro" id="IPR008927">
    <property type="entry name" value="6-PGluconate_DH-like_C_sf"/>
</dbReference>
<feature type="domain" description="Glycerol-3-phosphate dehydrogenase NAD-dependent N-terminal" evidence="10">
    <location>
        <begin position="4"/>
        <end position="166"/>
    </location>
</feature>
<comment type="catalytic activity">
    <reaction evidence="8">
        <text>sn-glycerol 3-phosphate + NADP(+) = dihydroxyacetone phosphate + NADPH + H(+)</text>
        <dbReference type="Rhea" id="RHEA:11096"/>
        <dbReference type="ChEBI" id="CHEBI:15378"/>
        <dbReference type="ChEBI" id="CHEBI:57597"/>
        <dbReference type="ChEBI" id="CHEBI:57642"/>
        <dbReference type="ChEBI" id="CHEBI:57783"/>
        <dbReference type="ChEBI" id="CHEBI:58349"/>
        <dbReference type="EC" id="1.1.1.94"/>
    </reaction>
</comment>
<dbReference type="PIRSF" id="PIRSF000114">
    <property type="entry name" value="Glycerol-3-P_dh"/>
    <property type="match status" value="1"/>
</dbReference>
<keyword evidence="6" id="KW-1208">Phospholipid metabolism</keyword>
<dbReference type="PRINTS" id="PR00077">
    <property type="entry name" value="GPDHDRGNASE"/>
</dbReference>
<evidence type="ECO:0000256" key="5">
    <source>
        <dbReference type="ARBA" id="ARBA00023209"/>
    </source>
</evidence>
<dbReference type="InterPro" id="IPR036291">
    <property type="entry name" value="NAD(P)-bd_dom_sf"/>
</dbReference>
<dbReference type="Gene3D" id="3.40.50.720">
    <property type="entry name" value="NAD(P)-binding Rossmann-like Domain"/>
    <property type="match status" value="1"/>
</dbReference>
<keyword evidence="3 7" id="KW-0560">Oxidoreductase</keyword>
<dbReference type="Proteomes" id="UP001387293">
    <property type="component" value="Unassembled WGS sequence"/>
</dbReference>
<evidence type="ECO:0000256" key="9">
    <source>
        <dbReference type="SAM" id="SignalP"/>
    </source>
</evidence>
<evidence type="ECO:0000259" key="10">
    <source>
        <dbReference type="Pfam" id="PF01210"/>
    </source>
</evidence>
<keyword evidence="5" id="KW-0594">Phospholipid biosynthesis</keyword>
<evidence type="ECO:0000256" key="7">
    <source>
        <dbReference type="RuleBase" id="RU000437"/>
    </source>
</evidence>
<comment type="caution">
    <text evidence="12">The sequence shown here is derived from an EMBL/GenBank/DDBJ whole genome shotgun (WGS) entry which is preliminary data.</text>
</comment>
<dbReference type="PANTHER" id="PTHR11728:SF1">
    <property type="entry name" value="GLYCEROL-3-PHOSPHATE DEHYDROGENASE [NAD(+)] 2, CHLOROPLASTIC"/>
    <property type="match status" value="1"/>
</dbReference>
<keyword evidence="13" id="KW-1185">Reference proteome</keyword>